<evidence type="ECO:0000313" key="2">
    <source>
        <dbReference type="Proteomes" id="UP000008311"/>
    </source>
</evidence>
<dbReference type="Proteomes" id="UP000008311">
    <property type="component" value="Unassembled WGS sequence"/>
</dbReference>
<accession>B9TBH8</accession>
<reference evidence="2" key="1">
    <citation type="journal article" date="2010" name="Nat. Biotechnol.">
        <title>Draft genome sequence of the oilseed species Ricinus communis.</title>
        <authorList>
            <person name="Chan A.P."/>
            <person name="Crabtree J."/>
            <person name="Zhao Q."/>
            <person name="Lorenzi H."/>
            <person name="Orvis J."/>
            <person name="Puiu D."/>
            <person name="Melake-Berhan A."/>
            <person name="Jones K.M."/>
            <person name="Redman J."/>
            <person name="Chen G."/>
            <person name="Cahoon E.B."/>
            <person name="Gedil M."/>
            <person name="Stanke M."/>
            <person name="Haas B.J."/>
            <person name="Wortman J.R."/>
            <person name="Fraser-Liggett C.M."/>
            <person name="Ravel J."/>
            <person name="Rabinowicz P.D."/>
        </authorList>
    </citation>
    <scope>NUCLEOTIDE SEQUENCE [LARGE SCALE GENOMIC DNA]</scope>
    <source>
        <strain evidence="2">cv. Hale</strain>
    </source>
</reference>
<name>B9TBH8_RICCO</name>
<evidence type="ECO:0000313" key="1">
    <source>
        <dbReference type="EMBL" id="EEF26787.1"/>
    </source>
</evidence>
<gene>
    <name evidence="1" type="ORF">RCOM_0061900</name>
</gene>
<dbReference type="InParanoid" id="B9TBH8"/>
<sequence length="98" mass="11485">MRNNLLPISEYCIKTGSLFFRFLAMLWAWIRHKKATDSASSRTRPSQPWRRRCRWCGVWILSCARCAPPPCRMAWRCRCALLPRRKIFSRCAGCGCTT</sequence>
<dbReference type="EMBL" id="EQ976498">
    <property type="protein sequence ID" value="EEF26787.1"/>
    <property type="molecule type" value="Genomic_DNA"/>
</dbReference>
<organism evidence="1 2">
    <name type="scientific">Ricinus communis</name>
    <name type="common">Castor bean</name>
    <dbReference type="NCBI Taxonomy" id="3988"/>
    <lineage>
        <taxon>Eukaryota</taxon>
        <taxon>Viridiplantae</taxon>
        <taxon>Streptophyta</taxon>
        <taxon>Embryophyta</taxon>
        <taxon>Tracheophyta</taxon>
        <taxon>Spermatophyta</taxon>
        <taxon>Magnoliopsida</taxon>
        <taxon>eudicotyledons</taxon>
        <taxon>Gunneridae</taxon>
        <taxon>Pentapetalae</taxon>
        <taxon>rosids</taxon>
        <taxon>fabids</taxon>
        <taxon>Malpighiales</taxon>
        <taxon>Euphorbiaceae</taxon>
        <taxon>Acalyphoideae</taxon>
        <taxon>Acalypheae</taxon>
        <taxon>Ricinus</taxon>
    </lineage>
</organism>
<protein>
    <submittedName>
        <fullName evidence="1">Uncharacterized protein</fullName>
    </submittedName>
</protein>
<keyword evidence="2" id="KW-1185">Reference proteome</keyword>
<proteinExistence type="predicted"/>
<dbReference type="AlphaFoldDB" id="B9TBH8"/>